<evidence type="ECO:0000256" key="1">
    <source>
        <dbReference type="ARBA" id="ARBA00008683"/>
    </source>
</evidence>
<keyword evidence="8" id="KW-1185">Reference proteome</keyword>
<dbReference type="PANTHER" id="PTHR42987:SF8">
    <property type="entry name" value="PROTEINASE"/>
    <property type="match status" value="1"/>
</dbReference>
<dbReference type="Gene3D" id="3.90.226.10">
    <property type="entry name" value="2-enoyl-CoA Hydratase, Chain A, domain 1"/>
    <property type="match status" value="1"/>
</dbReference>
<dbReference type="OrthoDB" id="9764363at2"/>
<evidence type="ECO:0000256" key="4">
    <source>
        <dbReference type="ARBA" id="ARBA00022825"/>
    </source>
</evidence>
<dbReference type="EMBL" id="FWXD01000003">
    <property type="protein sequence ID" value="SMC19489.1"/>
    <property type="molecule type" value="Genomic_DNA"/>
</dbReference>
<keyword evidence="2 7" id="KW-0645">Protease</keyword>
<evidence type="ECO:0000259" key="6">
    <source>
        <dbReference type="Pfam" id="PF01343"/>
    </source>
</evidence>
<organism evidence="7 8">
    <name type="scientific">Andreprevotia lacus DSM 23236</name>
    <dbReference type="NCBI Taxonomy" id="1121001"/>
    <lineage>
        <taxon>Bacteria</taxon>
        <taxon>Pseudomonadati</taxon>
        <taxon>Pseudomonadota</taxon>
        <taxon>Betaproteobacteria</taxon>
        <taxon>Neisseriales</taxon>
        <taxon>Chitinibacteraceae</taxon>
        <taxon>Andreprevotia</taxon>
    </lineage>
</organism>
<proteinExistence type="inferred from homology"/>
<feature type="transmembrane region" description="Helical" evidence="5">
    <location>
        <begin position="29"/>
        <end position="50"/>
    </location>
</feature>
<evidence type="ECO:0000256" key="2">
    <source>
        <dbReference type="ARBA" id="ARBA00022670"/>
    </source>
</evidence>
<keyword evidence="5" id="KW-0812">Transmembrane</keyword>
<comment type="similarity">
    <text evidence="1">Belongs to the peptidase S49 family.</text>
</comment>
<dbReference type="InterPro" id="IPR029045">
    <property type="entry name" value="ClpP/crotonase-like_dom_sf"/>
</dbReference>
<reference evidence="7 8" key="1">
    <citation type="submission" date="2017-04" db="EMBL/GenBank/DDBJ databases">
        <authorList>
            <person name="Afonso C.L."/>
            <person name="Miller P.J."/>
            <person name="Scott M.A."/>
            <person name="Spackman E."/>
            <person name="Goraichik I."/>
            <person name="Dimitrov K.M."/>
            <person name="Suarez D.L."/>
            <person name="Swayne D.E."/>
        </authorList>
    </citation>
    <scope>NUCLEOTIDE SEQUENCE [LARGE SCALE GENOMIC DNA]</scope>
    <source>
        <strain evidence="7 8">DSM 23236</strain>
    </source>
</reference>
<gene>
    <name evidence="7" type="ORF">SAMN02745857_00717</name>
</gene>
<dbReference type="CDD" id="cd07023">
    <property type="entry name" value="S49_Sppa_N_C"/>
    <property type="match status" value="1"/>
</dbReference>
<dbReference type="GO" id="GO:0008236">
    <property type="term" value="F:serine-type peptidase activity"/>
    <property type="evidence" value="ECO:0007669"/>
    <property type="project" value="UniProtKB-KW"/>
</dbReference>
<protein>
    <submittedName>
        <fullName evidence="7">Protease-4</fullName>
    </submittedName>
</protein>
<dbReference type="Gene3D" id="6.20.330.10">
    <property type="match status" value="1"/>
</dbReference>
<keyword evidence="3" id="KW-0378">Hydrolase</keyword>
<keyword evidence="5" id="KW-1133">Transmembrane helix</keyword>
<dbReference type="RefSeq" id="WP_084089172.1">
    <property type="nucleotide sequence ID" value="NZ_FWXD01000003.1"/>
</dbReference>
<dbReference type="PANTHER" id="PTHR42987">
    <property type="entry name" value="PEPTIDASE S49"/>
    <property type="match status" value="1"/>
</dbReference>
<dbReference type="STRING" id="1121001.SAMN02745857_00717"/>
<accession>A0A1W1X698</accession>
<keyword evidence="4" id="KW-0720">Serine protease</keyword>
<feature type="domain" description="Peptidase S49" evidence="6">
    <location>
        <begin position="126"/>
        <end position="272"/>
    </location>
</feature>
<dbReference type="AlphaFoldDB" id="A0A1W1X698"/>
<evidence type="ECO:0000256" key="3">
    <source>
        <dbReference type="ARBA" id="ARBA00022801"/>
    </source>
</evidence>
<evidence type="ECO:0000256" key="5">
    <source>
        <dbReference type="SAM" id="Phobius"/>
    </source>
</evidence>
<dbReference type="InterPro" id="IPR047272">
    <property type="entry name" value="S49_SppA_C"/>
</dbReference>
<dbReference type="Pfam" id="PF01343">
    <property type="entry name" value="Peptidase_S49"/>
    <property type="match status" value="1"/>
</dbReference>
<sequence length="311" mass="33509">MQENWERQVLNDLLQAGVKEQRLKRRWGIFFKLLGFGYLLLVTLVLVGSGSSREMESASSGPHTAMVNMDGVIAAGGEANVQVIIDGLTRAFDDKNTKGVILSVNSPGGSPVEAGQLHDEMVRLKQKHPKTPLYVVVGDICASGCYYAAVAADKIYADKASIVGSIGVRMDGFGFTGAMEKLGVERRLLTAGKNKGFLDPFSPVNDEQKAKAQDMLSEIHQQFIDVVKTGRGKRLGDDPDLFTGLVWSGARSVKMGLIDGLGSVDSVARDVIKADDVVDFTPQPGYLDRFARKVGVTAAAHIASQLRLSVQ</sequence>
<dbReference type="InterPro" id="IPR002142">
    <property type="entry name" value="Peptidase_S49"/>
</dbReference>
<dbReference type="Proteomes" id="UP000192761">
    <property type="component" value="Unassembled WGS sequence"/>
</dbReference>
<dbReference type="SUPFAM" id="SSF52096">
    <property type="entry name" value="ClpP/crotonase"/>
    <property type="match status" value="1"/>
</dbReference>
<evidence type="ECO:0000313" key="7">
    <source>
        <dbReference type="EMBL" id="SMC19489.1"/>
    </source>
</evidence>
<dbReference type="GO" id="GO:0006508">
    <property type="term" value="P:proteolysis"/>
    <property type="evidence" value="ECO:0007669"/>
    <property type="project" value="UniProtKB-KW"/>
</dbReference>
<evidence type="ECO:0000313" key="8">
    <source>
        <dbReference type="Proteomes" id="UP000192761"/>
    </source>
</evidence>
<name>A0A1W1X698_9NEIS</name>
<keyword evidence="5" id="KW-0472">Membrane</keyword>